<evidence type="ECO:0008006" key="3">
    <source>
        <dbReference type="Google" id="ProtNLM"/>
    </source>
</evidence>
<proteinExistence type="predicted"/>
<dbReference type="Proteomes" id="UP000825799">
    <property type="component" value="Chromosome"/>
</dbReference>
<reference evidence="1 2" key="1">
    <citation type="submission" date="2021-08" db="EMBL/GenBank/DDBJ databases">
        <title>Devosia salina sp. nov., isolated from the South China Sea sediment.</title>
        <authorList>
            <person name="Zhou Z."/>
        </authorList>
    </citation>
    <scope>NUCLEOTIDE SEQUENCE [LARGE SCALE GENOMIC DNA]</scope>
    <source>
        <strain evidence="1 2">SCS-3</strain>
    </source>
</reference>
<gene>
    <name evidence="1" type="ORF">K1X15_10640</name>
</gene>
<keyword evidence="2" id="KW-1185">Reference proteome</keyword>
<sequence length="296" mass="31652">MSFLSTHSVFSAVSQFGDDDHPLVPTVLHVPGNRRADLSRLRVTGPAVYVALYADGIHAYVGVSGDYSARAGESPHLTWHGPLEQVFVITEAQDRWTLDEARAAERIVWESLSEVCGYVTLGQIPLGAPVADRYSQLRMFCGRALQIIAASGHALTTISDAALLVGATGNSDILGDDLPGLYEGVLHEFVGKGIAAQAVETAEGDWMLLAGSEIWGAPVPSAGQLLRVRHESLLYSGCIEAHVDDPRLLVTRRHLHFASASGAALFVAGSKGFGPTGWRRLCMVRNGVPGPLPRQP</sequence>
<protein>
    <recommendedName>
        <fullName evidence="3">GIY-YIG nuclease family protein</fullName>
    </recommendedName>
</protein>
<dbReference type="EMBL" id="CP080590">
    <property type="protein sequence ID" value="QYO75127.1"/>
    <property type="molecule type" value="Genomic_DNA"/>
</dbReference>
<evidence type="ECO:0000313" key="2">
    <source>
        <dbReference type="Proteomes" id="UP000825799"/>
    </source>
</evidence>
<evidence type="ECO:0000313" key="1">
    <source>
        <dbReference type="EMBL" id="QYO75127.1"/>
    </source>
</evidence>
<accession>A0ABX8WEI0</accession>
<organism evidence="1 2">
    <name type="scientific">Devosia salina</name>
    <dbReference type="NCBI Taxonomy" id="2860336"/>
    <lineage>
        <taxon>Bacteria</taxon>
        <taxon>Pseudomonadati</taxon>
        <taxon>Pseudomonadota</taxon>
        <taxon>Alphaproteobacteria</taxon>
        <taxon>Hyphomicrobiales</taxon>
        <taxon>Devosiaceae</taxon>
        <taxon>Devosia</taxon>
    </lineage>
</organism>
<dbReference type="RefSeq" id="WP_220303591.1">
    <property type="nucleotide sequence ID" value="NZ_CP080590.1"/>
</dbReference>
<name>A0ABX8WEI0_9HYPH</name>